<keyword evidence="2" id="KW-1185">Reference proteome</keyword>
<protein>
    <submittedName>
        <fullName evidence="1">Uncharacterized protein</fullName>
    </submittedName>
</protein>
<evidence type="ECO:0000313" key="1">
    <source>
        <dbReference type="EMBL" id="KAA8570506.1"/>
    </source>
</evidence>
<dbReference type="AlphaFoldDB" id="A0A5M9JRR1"/>
<reference evidence="1 2" key="1">
    <citation type="submission" date="2019-06" db="EMBL/GenBank/DDBJ databases">
        <title>Genome Sequence of the Brown Rot Fungal Pathogen Monilinia fructicola.</title>
        <authorList>
            <person name="De Miccolis Angelini R.M."/>
            <person name="Landi L."/>
            <person name="Abate D."/>
            <person name="Pollastro S."/>
            <person name="Romanazzi G."/>
            <person name="Faretra F."/>
        </authorList>
    </citation>
    <scope>NUCLEOTIDE SEQUENCE [LARGE SCALE GENOMIC DNA]</scope>
    <source>
        <strain evidence="1 2">Mfrc123</strain>
    </source>
</reference>
<name>A0A5M9JRR1_MONFR</name>
<organism evidence="1 2">
    <name type="scientific">Monilinia fructicola</name>
    <name type="common">Brown rot fungus</name>
    <name type="synonym">Ciboria fructicola</name>
    <dbReference type="NCBI Taxonomy" id="38448"/>
    <lineage>
        <taxon>Eukaryota</taxon>
        <taxon>Fungi</taxon>
        <taxon>Dikarya</taxon>
        <taxon>Ascomycota</taxon>
        <taxon>Pezizomycotina</taxon>
        <taxon>Leotiomycetes</taxon>
        <taxon>Helotiales</taxon>
        <taxon>Sclerotiniaceae</taxon>
        <taxon>Monilinia</taxon>
    </lineage>
</organism>
<comment type="caution">
    <text evidence="1">The sequence shown here is derived from an EMBL/GenBank/DDBJ whole genome shotgun (WGS) entry which is preliminary data.</text>
</comment>
<proteinExistence type="predicted"/>
<sequence>MLMNQQFLIYKTNIKCEKDIIHSLYIAYQPDRFFQRQDIRLDALFVRREDLRPRQGSIENLYRNQHTYRSGDIMSLSLQVHPGMA</sequence>
<evidence type="ECO:0000313" key="2">
    <source>
        <dbReference type="Proteomes" id="UP000322873"/>
    </source>
</evidence>
<gene>
    <name evidence="1" type="ORF">EYC84_002775</name>
</gene>
<accession>A0A5M9JRR1</accession>
<dbReference type="Proteomes" id="UP000322873">
    <property type="component" value="Unassembled WGS sequence"/>
</dbReference>
<dbReference type="EMBL" id="VICG01000007">
    <property type="protein sequence ID" value="KAA8570506.1"/>
    <property type="molecule type" value="Genomic_DNA"/>
</dbReference>